<name>A0A0D2C354_9EURO</name>
<protein>
    <submittedName>
        <fullName evidence="2">Uncharacterized protein</fullName>
    </submittedName>
</protein>
<dbReference type="EMBL" id="KN847044">
    <property type="protein sequence ID" value="KIW25643.1"/>
    <property type="molecule type" value="Genomic_DNA"/>
</dbReference>
<evidence type="ECO:0000256" key="1">
    <source>
        <dbReference type="SAM" id="MobiDB-lite"/>
    </source>
</evidence>
<sequence>MEVPLLSSLKPYERSNIADALETVKHEPGQNITEGEPSYWRARCWPQVCPHHDFIHNHPSNTRPGKLDVEYVHPKTKTEAPAPTVTATPAPEEDQVKAGSKHKPTTGTKKAASKNVAAAAKPKANTVTMEHP</sequence>
<evidence type="ECO:0000313" key="3">
    <source>
        <dbReference type="Proteomes" id="UP000054466"/>
    </source>
</evidence>
<reference evidence="2 3" key="1">
    <citation type="submission" date="2015-01" db="EMBL/GenBank/DDBJ databases">
        <title>The Genome Sequence of Cladophialophora immunda CBS83496.</title>
        <authorList>
            <consortium name="The Broad Institute Genomics Platform"/>
            <person name="Cuomo C."/>
            <person name="de Hoog S."/>
            <person name="Gorbushina A."/>
            <person name="Stielow B."/>
            <person name="Teixiera M."/>
            <person name="Abouelleil A."/>
            <person name="Chapman S.B."/>
            <person name="Priest M."/>
            <person name="Young S.K."/>
            <person name="Wortman J."/>
            <person name="Nusbaum C."/>
            <person name="Birren B."/>
        </authorList>
    </citation>
    <scope>NUCLEOTIDE SEQUENCE [LARGE SCALE GENOMIC DNA]</scope>
    <source>
        <strain evidence="2 3">CBS 83496</strain>
    </source>
</reference>
<proteinExistence type="predicted"/>
<dbReference type="Proteomes" id="UP000054466">
    <property type="component" value="Unassembled WGS sequence"/>
</dbReference>
<dbReference type="RefSeq" id="XP_016245859.1">
    <property type="nucleotide sequence ID" value="XM_016396003.1"/>
</dbReference>
<evidence type="ECO:0000313" key="2">
    <source>
        <dbReference type="EMBL" id="KIW25643.1"/>
    </source>
</evidence>
<dbReference type="HOGENOM" id="CLU_1916858_0_0_1"/>
<dbReference type="AlphaFoldDB" id="A0A0D2C354"/>
<feature type="compositionally biased region" description="Low complexity" evidence="1">
    <location>
        <begin position="79"/>
        <end position="90"/>
    </location>
</feature>
<dbReference type="VEuPathDB" id="FungiDB:PV07_08809"/>
<organism evidence="2 3">
    <name type="scientific">Cladophialophora immunda</name>
    <dbReference type="NCBI Taxonomy" id="569365"/>
    <lineage>
        <taxon>Eukaryota</taxon>
        <taxon>Fungi</taxon>
        <taxon>Dikarya</taxon>
        <taxon>Ascomycota</taxon>
        <taxon>Pezizomycotina</taxon>
        <taxon>Eurotiomycetes</taxon>
        <taxon>Chaetothyriomycetidae</taxon>
        <taxon>Chaetothyriales</taxon>
        <taxon>Herpotrichiellaceae</taxon>
        <taxon>Cladophialophora</taxon>
    </lineage>
</organism>
<dbReference type="OrthoDB" id="417078at2759"/>
<gene>
    <name evidence="2" type="ORF">PV07_08809</name>
</gene>
<keyword evidence="3" id="KW-1185">Reference proteome</keyword>
<accession>A0A0D2C354</accession>
<feature type="compositionally biased region" description="Low complexity" evidence="1">
    <location>
        <begin position="109"/>
        <end position="124"/>
    </location>
</feature>
<dbReference type="GeneID" id="27348003"/>
<feature type="region of interest" description="Disordered" evidence="1">
    <location>
        <begin position="74"/>
        <end position="132"/>
    </location>
</feature>